<dbReference type="NCBIfam" id="TIGR02795">
    <property type="entry name" value="tol_pal_ybgF"/>
    <property type="match status" value="1"/>
</dbReference>
<keyword evidence="3" id="KW-1185">Reference proteome</keyword>
<feature type="repeat" description="TPR" evidence="1">
    <location>
        <begin position="89"/>
        <end position="122"/>
    </location>
</feature>
<sequence>KGRSYCPQNDKQLYQYALDLYFRGNIEESRKAFTEFLKKYPDSDLYGNAIFWAGQTFYAEKKYKDAIDIWEIFLKKCDEGKIKKCIKYPDTMLKLGYAYIELGNVEKGKQYLQDLIKKYPDSEPASFAKKKLEVLN</sequence>
<dbReference type="SUPFAM" id="SSF48452">
    <property type="entry name" value="TPR-like"/>
    <property type="match status" value="1"/>
</dbReference>
<dbReference type="InterPro" id="IPR019734">
    <property type="entry name" value="TPR_rpt"/>
</dbReference>
<evidence type="ECO:0000313" key="2">
    <source>
        <dbReference type="EMBL" id="EEP60394.1"/>
    </source>
</evidence>
<dbReference type="Pfam" id="PF13432">
    <property type="entry name" value="TPR_16"/>
    <property type="match status" value="1"/>
</dbReference>
<protein>
    <submittedName>
        <fullName evidence="2">Tol-pal system protein YbgF</fullName>
    </submittedName>
</protein>
<gene>
    <name evidence="2" type="primary">ygbF</name>
    <name evidence="2" type="ORF">SULYE_1108</name>
</gene>
<dbReference type="AlphaFoldDB" id="C4FKK8"/>
<evidence type="ECO:0000256" key="1">
    <source>
        <dbReference type="PROSITE-ProRule" id="PRU00339"/>
    </source>
</evidence>
<dbReference type="Gene3D" id="1.25.40.10">
    <property type="entry name" value="Tetratricopeptide repeat domain"/>
    <property type="match status" value="1"/>
</dbReference>
<dbReference type="PROSITE" id="PS50005">
    <property type="entry name" value="TPR"/>
    <property type="match status" value="1"/>
</dbReference>
<accession>C4FKK8</accession>
<dbReference type="Proteomes" id="UP000005540">
    <property type="component" value="Unassembled WGS sequence"/>
</dbReference>
<dbReference type="OrthoDB" id="13540at2"/>
<dbReference type="Pfam" id="PF13174">
    <property type="entry name" value="TPR_6"/>
    <property type="match status" value="1"/>
</dbReference>
<dbReference type="EMBL" id="ABZS01000102">
    <property type="protein sequence ID" value="EEP60394.1"/>
    <property type="molecule type" value="Genomic_DNA"/>
</dbReference>
<proteinExistence type="predicted"/>
<keyword evidence="1" id="KW-0802">TPR repeat</keyword>
<comment type="caution">
    <text evidence="2">The sequence shown here is derived from an EMBL/GenBank/DDBJ whole genome shotgun (WGS) entry which is preliminary data.</text>
</comment>
<dbReference type="RefSeq" id="WP_007547205.1">
    <property type="nucleotide sequence ID" value="NZ_ABZS01000102.1"/>
</dbReference>
<feature type="non-terminal residue" evidence="2">
    <location>
        <position position="1"/>
    </location>
</feature>
<name>C4FKK8_9AQUI</name>
<evidence type="ECO:0000313" key="3">
    <source>
        <dbReference type="Proteomes" id="UP000005540"/>
    </source>
</evidence>
<organism evidence="2 3">
    <name type="scientific">Sulfurihydrogenibium yellowstonense SS-5</name>
    <dbReference type="NCBI Taxonomy" id="432331"/>
    <lineage>
        <taxon>Bacteria</taxon>
        <taxon>Pseudomonadati</taxon>
        <taxon>Aquificota</taxon>
        <taxon>Aquificia</taxon>
        <taxon>Aquificales</taxon>
        <taxon>Hydrogenothermaceae</taxon>
        <taxon>Sulfurihydrogenibium</taxon>
    </lineage>
</organism>
<dbReference type="InterPro" id="IPR014162">
    <property type="entry name" value="CpoB_C"/>
</dbReference>
<dbReference type="InterPro" id="IPR011990">
    <property type="entry name" value="TPR-like_helical_dom_sf"/>
</dbReference>
<reference evidence="2 3" key="1">
    <citation type="submission" date="2009-04" db="EMBL/GenBank/DDBJ databases">
        <authorList>
            <person name="Reysenbach A.-L."/>
            <person name="Heidelberg J.F."/>
            <person name="Nelson W.C."/>
        </authorList>
    </citation>
    <scope>NUCLEOTIDE SEQUENCE [LARGE SCALE GENOMIC DNA]</scope>
    <source>
        <strain evidence="2 3">SS-5</strain>
    </source>
</reference>